<organism evidence="2 3">
    <name type="scientific">Paramecium pentaurelia</name>
    <dbReference type="NCBI Taxonomy" id="43138"/>
    <lineage>
        <taxon>Eukaryota</taxon>
        <taxon>Sar</taxon>
        <taxon>Alveolata</taxon>
        <taxon>Ciliophora</taxon>
        <taxon>Intramacronucleata</taxon>
        <taxon>Oligohymenophorea</taxon>
        <taxon>Peniculida</taxon>
        <taxon>Parameciidae</taxon>
        <taxon>Paramecium</taxon>
    </lineage>
</organism>
<dbReference type="OrthoDB" id="307640at2759"/>
<name>A0A8S1S3S1_9CILI</name>
<protein>
    <recommendedName>
        <fullName evidence="4">Transmembrane protein</fullName>
    </recommendedName>
</protein>
<accession>A0A8S1S3S1</accession>
<feature type="transmembrane region" description="Helical" evidence="1">
    <location>
        <begin position="113"/>
        <end position="131"/>
    </location>
</feature>
<evidence type="ECO:0000313" key="2">
    <source>
        <dbReference type="EMBL" id="CAD8133870.1"/>
    </source>
</evidence>
<proteinExistence type="predicted"/>
<dbReference type="AlphaFoldDB" id="A0A8S1S3S1"/>
<gene>
    <name evidence="2" type="ORF">PPENT_87.1.T0030016</name>
</gene>
<evidence type="ECO:0000313" key="3">
    <source>
        <dbReference type="Proteomes" id="UP000689195"/>
    </source>
</evidence>
<dbReference type="Proteomes" id="UP000689195">
    <property type="component" value="Unassembled WGS sequence"/>
</dbReference>
<keyword evidence="1" id="KW-0472">Membrane</keyword>
<comment type="caution">
    <text evidence="2">The sequence shown here is derived from an EMBL/GenBank/DDBJ whole genome shotgun (WGS) entry which is preliminary data.</text>
</comment>
<keyword evidence="3" id="KW-1185">Reference proteome</keyword>
<evidence type="ECO:0008006" key="4">
    <source>
        <dbReference type="Google" id="ProtNLM"/>
    </source>
</evidence>
<evidence type="ECO:0000256" key="1">
    <source>
        <dbReference type="SAM" id="Phobius"/>
    </source>
</evidence>
<dbReference type="EMBL" id="CAJJDO010000003">
    <property type="protein sequence ID" value="CAD8133870.1"/>
    <property type="molecule type" value="Genomic_DNA"/>
</dbReference>
<keyword evidence="1" id="KW-0812">Transmembrane</keyword>
<keyword evidence="1" id="KW-1133">Transmembrane helix</keyword>
<sequence length="143" mass="17127">MYKSSTSLTLKSDPKITERSIYTMKTIRTERESSIQKRIVENAEKQSRTRENQHNYFYCNENNLDYNNKIQQITKNTNHQGINDTEKNQKKKETKLITQMMYTNQLQQKQKEFIKLITICICLLMISVIIFHKKEPQQIKSLF</sequence>
<reference evidence="2" key="1">
    <citation type="submission" date="2021-01" db="EMBL/GenBank/DDBJ databases">
        <authorList>
            <consortium name="Genoscope - CEA"/>
            <person name="William W."/>
        </authorList>
    </citation>
    <scope>NUCLEOTIDE SEQUENCE</scope>
</reference>